<evidence type="ECO:0000313" key="2">
    <source>
        <dbReference type="EMBL" id="MCJ8211512.1"/>
    </source>
</evidence>
<proteinExistence type="predicted"/>
<evidence type="ECO:0000313" key="3">
    <source>
        <dbReference type="Proteomes" id="UP001139450"/>
    </source>
</evidence>
<keyword evidence="3" id="KW-1185">Reference proteome</keyword>
<name>A0A9X1X5K8_9SPHI</name>
<dbReference type="Pfam" id="PF01370">
    <property type="entry name" value="Epimerase"/>
    <property type="match status" value="1"/>
</dbReference>
<comment type="caution">
    <text evidence="2">The sequence shown here is derived from an EMBL/GenBank/DDBJ whole genome shotgun (WGS) entry which is preliminary data.</text>
</comment>
<dbReference type="RefSeq" id="WP_245132199.1">
    <property type="nucleotide sequence ID" value="NZ_JALJEJ010000010.1"/>
</dbReference>
<dbReference type="AlphaFoldDB" id="A0A9X1X5K8"/>
<dbReference type="InterPro" id="IPR001509">
    <property type="entry name" value="Epimerase_deHydtase"/>
</dbReference>
<feature type="domain" description="NAD-dependent epimerase/dehydratase" evidence="1">
    <location>
        <begin position="5"/>
        <end position="213"/>
    </location>
</feature>
<dbReference type="Gene3D" id="3.40.50.720">
    <property type="entry name" value="NAD(P)-binding Rossmann-like Domain"/>
    <property type="match status" value="1"/>
</dbReference>
<dbReference type="PANTHER" id="PTHR43245:SF58">
    <property type="entry name" value="BLL5923 PROTEIN"/>
    <property type="match status" value="1"/>
</dbReference>
<dbReference type="SUPFAM" id="SSF51735">
    <property type="entry name" value="NAD(P)-binding Rossmann-fold domains"/>
    <property type="match status" value="1"/>
</dbReference>
<evidence type="ECO:0000259" key="1">
    <source>
        <dbReference type="Pfam" id="PF01370"/>
    </source>
</evidence>
<accession>A0A9X1X5K8</accession>
<reference evidence="2" key="1">
    <citation type="submission" date="2022-04" db="EMBL/GenBank/DDBJ databases">
        <title>Mucilaginibacter sp. RS28 isolated from freshwater.</title>
        <authorList>
            <person name="Ko S.-R."/>
        </authorList>
    </citation>
    <scope>NUCLEOTIDE SEQUENCE</scope>
    <source>
        <strain evidence="2">RS28</strain>
    </source>
</reference>
<gene>
    <name evidence="2" type="ORF">MUY27_17465</name>
</gene>
<organism evidence="2 3">
    <name type="scientific">Mucilaginibacter straminoryzae</name>
    <dbReference type="NCBI Taxonomy" id="2932774"/>
    <lineage>
        <taxon>Bacteria</taxon>
        <taxon>Pseudomonadati</taxon>
        <taxon>Bacteroidota</taxon>
        <taxon>Sphingobacteriia</taxon>
        <taxon>Sphingobacteriales</taxon>
        <taxon>Sphingobacteriaceae</taxon>
        <taxon>Mucilaginibacter</taxon>
    </lineage>
</organism>
<sequence>MRERVLITGASGFVGNHLIEEALKNDLDVYIAVRKSSKVDHLKHFDIQLTYPKFNNTEALAEEIEANKYQYIIHAAGLTKAKTQAEYNQVNAGYTLNLAKAAALRVKKFVLVSSLAAAGPLKTTNGLITESMEPKPVTAYGRSKLLAEQKLAQVPNLNYTILRPTAVYGPREKDIFIVIKQIAKGLEPYIGQQPQKLSFIYVKDLATATIKALYGGDYHTYHLSDGNFYDRYELGTLVKDILGIKAKKIHLPVSFVKILAVLNEKIASLSNKAPALNLEKLNELTAPNWACSIEAAEQELGFYPQYNLERGLEETLKWYKDHNWL</sequence>
<dbReference type="InterPro" id="IPR050177">
    <property type="entry name" value="Lipid_A_modif_metabolic_enz"/>
</dbReference>
<dbReference type="EMBL" id="JALJEJ010000010">
    <property type="protein sequence ID" value="MCJ8211512.1"/>
    <property type="molecule type" value="Genomic_DNA"/>
</dbReference>
<protein>
    <submittedName>
        <fullName evidence="2">NAD(P)-dependent oxidoreductase</fullName>
    </submittedName>
</protein>
<dbReference type="InterPro" id="IPR036291">
    <property type="entry name" value="NAD(P)-bd_dom_sf"/>
</dbReference>
<dbReference type="PANTHER" id="PTHR43245">
    <property type="entry name" value="BIFUNCTIONAL POLYMYXIN RESISTANCE PROTEIN ARNA"/>
    <property type="match status" value="1"/>
</dbReference>
<dbReference type="Proteomes" id="UP001139450">
    <property type="component" value="Unassembled WGS sequence"/>
</dbReference>